<feature type="transmembrane region" description="Helical" evidence="4">
    <location>
        <begin position="190"/>
        <end position="209"/>
    </location>
</feature>
<dbReference type="RefSeq" id="WP_339616754.1">
    <property type="nucleotide sequence ID" value="NZ_AP031500.1"/>
</dbReference>
<dbReference type="Proteomes" id="UP001595548">
    <property type="component" value="Unassembled WGS sequence"/>
</dbReference>
<evidence type="ECO:0000313" key="7">
    <source>
        <dbReference type="Proteomes" id="UP001595548"/>
    </source>
</evidence>
<dbReference type="EMBL" id="JBHRTL010000004">
    <property type="protein sequence ID" value="MFC3154490.1"/>
    <property type="molecule type" value="Genomic_DNA"/>
</dbReference>
<dbReference type="PRINTS" id="PR00032">
    <property type="entry name" value="HTHARAC"/>
</dbReference>
<keyword evidence="7" id="KW-1185">Reference proteome</keyword>
<protein>
    <submittedName>
        <fullName evidence="6">Helix-turn-helix domain-containing protein</fullName>
    </submittedName>
</protein>
<dbReference type="Pfam" id="PF12833">
    <property type="entry name" value="HTH_18"/>
    <property type="match status" value="1"/>
</dbReference>
<keyword evidence="1" id="KW-0805">Transcription regulation</keyword>
<evidence type="ECO:0000256" key="1">
    <source>
        <dbReference type="ARBA" id="ARBA00023015"/>
    </source>
</evidence>
<dbReference type="PROSITE" id="PS01124">
    <property type="entry name" value="HTH_ARAC_FAMILY_2"/>
    <property type="match status" value="1"/>
</dbReference>
<dbReference type="PANTHER" id="PTHR43280">
    <property type="entry name" value="ARAC-FAMILY TRANSCRIPTIONAL REGULATOR"/>
    <property type="match status" value="1"/>
</dbReference>
<dbReference type="InterPro" id="IPR009057">
    <property type="entry name" value="Homeodomain-like_sf"/>
</dbReference>
<gene>
    <name evidence="6" type="ORF">ACFOEB_04680</name>
</gene>
<dbReference type="InterPro" id="IPR020449">
    <property type="entry name" value="Tscrpt_reg_AraC-type_HTH"/>
</dbReference>
<feature type="domain" description="HTH araC/xylS-type" evidence="5">
    <location>
        <begin position="268"/>
        <end position="376"/>
    </location>
</feature>
<evidence type="ECO:0000313" key="6">
    <source>
        <dbReference type="EMBL" id="MFC3154490.1"/>
    </source>
</evidence>
<proteinExistence type="predicted"/>
<keyword evidence="4" id="KW-0472">Membrane</keyword>
<comment type="caution">
    <text evidence="6">The sequence shown here is derived from an EMBL/GenBank/DDBJ whole genome shotgun (WGS) entry which is preliminary data.</text>
</comment>
<evidence type="ECO:0000256" key="4">
    <source>
        <dbReference type="SAM" id="Phobius"/>
    </source>
</evidence>
<evidence type="ECO:0000256" key="2">
    <source>
        <dbReference type="ARBA" id="ARBA00023125"/>
    </source>
</evidence>
<dbReference type="SMART" id="SM00342">
    <property type="entry name" value="HTH_ARAC"/>
    <property type="match status" value="1"/>
</dbReference>
<keyword evidence="3" id="KW-0804">Transcription</keyword>
<dbReference type="InterPro" id="IPR018060">
    <property type="entry name" value="HTH_AraC"/>
</dbReference>
<dbReference type="PROSITE" id="PS00041">
    <property type="entry name" value="HTH_ARAC_FAMILY_1"/>
    <property type="match status" value="1"/>
</dbReference>
<evidence type="ECO:0000256" key="3">
    <source>
        <dbReference type="ARBA" id="ARBA00023163"/>
    </source>
</evidence>
<name>A0ABV7HQY1_9GAMM</name>
<keyword evidence="4" id="KW-1133">Transmembrane helix</keyword>
<keyword evidence="4" id="KW-0812">Transmembrane</keyword>
<sequence>MDTHIFNIHDVVLFMTMIECVLLALFQWALPVTTKRLASALLIGFLLITGIQSLCILVLWNDAVHISTFFDLHIVPYLLTFAVLAKGPALFFYVLSLTQHSFVLKRKYLTHLAPVAAAWLCLVFFAIDSDDLRWRSATATATSQQVVNYLWHATKAVPFMYGIAAVFVIHRYYSKLKEQYSSIPSSEPSWLSVLTIGFSLSWAFSIFVHIGAQFLSAELSDWLGISENYLIFILINGLFTYSLAYAHNVQTTKAEEVTKAPTEDRPDESAIRKVKSGMEEQQLFLEHNLNIEEFSTRIDLPVRDVSGVINKHFGTNFFEFMNSYRVDEAKRLLADPASKDMTILDILLQAGFNSKSAFHRFFKRLVGMSPSEYRKQALQATKAA</sequence>
<accession>A0ABV7HQY1</accession>
<keyword evidence="2" id="KW-0238">DNA-binding</keyword>
<evidence type="ECO:0000259" key="5">
    <source>
        <dbReference type="PROSITE" id="PS01124"/>
    </source>
</evidence>
<feature type="transmembrane region" description="Helical" evidence="4">
    <location>
        <begin position="72"/>
        <end position="96"/>
    </location>
</feature>
<dbReference type="PANTHER" id="PTHR43280:SF29">
    <property type="entry name" value="ARAC-FAMILY TRANSCRIPTIONAL REGULATOR"/>
    <property type="match status" value="1"/>
</dbReference>
<feature type="transmembrane region" description="Helical" evidence="4">
    <location>
        <begin position="229"/>
        <end position="246"/>
    </location>
</feature>
<dbReference type="Gene3D" id="1.10.10.60">
    <property type="entry name" value="Homeodomain-like"/>
    <property type="match status" value="1"/>
</dbReference>
<feature type="transmembrane region" description="Helical" evidence="4">
    <location>
        <begin position="37"/>
        <end position="60"/>
    </location>
</feature>
<dbReference type="SUPFAM" id="SSF46689">
    <property type="entry name" value="Homeodomain-like"/>
    <property type="match status" value="1"/>
</dbReference>
<dbReference type="InterPro" id="IPR018062">
    <property type="entry name" value="HTH_AraC-typ_CS"/>
</dbReference>
<feature type="transmembrane region" description="Helical" evidence="4">
    <location>
        <begin position="108"/>
        <end position="127"/>
    </location>
</feature>
<reference evidence="7" key="1">
    <citation type="journal article" date="2019" name="Int. J. Syst. Evol. Microbiol.">
        <title>The Global Catalogue of Microorganisms (GCM) 10K type strain sequencing project: providing services to taxonomists for standard genome sequencing and annotation.</title>
        <authorList>
            <consortium name="The Broad Institute Genomics Platform"/>
            <consortium name="The Broad Institute Genome Sequencing Center for Infectious Disease"/>
            <person name="Wu L."/>
            <person name="Ma J."/>
        </authorList>
    </citation>
    <scope>NUCLEOTIDE SEQUENCE [LARGE SCALE GENOMIC DNA]</scope>
    <source>
        <strain evidence="7">KCTC 52141</strain>
    </source>
</reference>
<feature type="transmembrane region" description="Helical" evidence="4">
    <location>
        <begin position="12"/>
        <end position="30"/>
    </location>
</feature>
<feature type="transmembrane region" description="Helical" evidence="4">
    <location>
        <begin position="149"/>
        <end position="169"/>
    </location>
</feature>
<organism evidence="6 7">
    <name type="scientific">Gilvimarinus japonicus</name>
    <dbReference type="NCBI Taxonomy" id="1796469"/>
    <lineage>
        <taxon>Bacteria</taxon>
        <taxon>Pseudomonadati</taxon>
        <taxon>Pseudomonadota</taxon>
        <taxon>Gammaproteobacteria</taxon>
        <taxon>Cellvibrionales</taxon>
        <taxon>Cellvibrionaceae</taxon>
        <taxon>Gilvimarinus</taxon>
    </lineage>
</organism>